<dbReference type="GO" id="GO:0003924">
    <property type="term" value="F:GTPase activity"/>
    <property type="evidence" value="ECO:0007669"/>
    <property type="project" value="InterPro"/>
</dbReference>
<dbReference type="InterPro" id="IPR009000">
    <property type="entry name" value="Transl_B-barrel_sf"/>
</dbReference>
<keyword evidence="5 9" id="KW-0067">ATP-binding</keyword>
<comment type="pathway">
    <text evidence="1 9">Sulfur metabolism; hydrogen sulfide biosynthesis; sulfite from sulfate: step 1/3.</text>
</comment>
<dbReference type="GO" id="GO:0004781">
    <property type="term" value="F:sulfate adenylyltransferase (ATP) activity"/>
    <property type="evidence" value="ECO:0007669"/>
    <property type="project" value="UniProtKB-UniRule"/>
</dbReference>
<evidence type="ECO:0000256" key="9">
    <source>
        <dbReference type="HAMAP-Rule" id="MF_00062"/>
    </source>
</evidence>
<dbReference type="InterPro" id="IPR041757">
    <property type="entry name" value="CysN_GTP-bd"/>
</dbReference>
<evidence type="ECO:0000256" key="2">
    <source>
        <dbReference type="ARBA" id="ARBA00022679"/>
    </source>
</evidence>
<feature type="binding site" evidence="9">
    <location>
        <begin position="165"/>
        <end position="168"/>
    </location>
    <ligand>
        <name>GTP</name>
        <dbReference type="ChEBI" id="CHEBI:37565"/>
    </ligand>
</feature>
<dbReference type="InterPro" id="IPR050100">
    <property type="entry name" value="TRAFAC_GTPase_members"/>
</dbReference>
<dbReference type="InterPro" id="IPR009001">
    <property type="entry name" value="Transl_elong_EF1A/Init_IF2_C"/>
</dbReference>
<evidence type="ECO:0000313" key="11">
    <source>
        <dbReference type="EMBL" id="SDM00503.1"/>
    </source>
</evidence>
<dbReference type="SUPFAM" id="SSF50465">
    <property type="entry name" value="EF-Tu/eEF-1alpha/eIF2-gamma C-terminal domain"/>
    <property type="match status" value="1"/>
</dbReference>
<dbReference type="AlphaFoldDB" id="A0A1G9PPG1"/>
<dbReference type="InterPro" id="IPR054696">
    <property type="entry name" value="GTP-eEF1A_C"/>
</dbReference>
<dbReference type="NCBIfam" id="TIGR02034">
    <property type="entry name" value="CysN"/>
    <property type="match status" value="1"/>
</dbReference>
<dbReference type="InterPro" id="IPR044139">
    <property type="entry name" value="CysN_NoDQ_III"/>
</dbReference>
<evidence type="ECO:0000256" key="6">
    <source>
        <dbReference type="ARBA" id="ARBA00023134"/>
    </source>
</evidence>
<dbReference type="CDD" id="cd03695">
    <property type="entry name" value="CysN_NodQ_II"/>
    <property type="match status" value="1"/>
</dbReference>
<evidence type="ECO:0000256" key="3">
    <source>
        <dbReference type="ARBA" id="ARBA00022695"/>
    </source>
</evidence>
<dbReference type="Pfam" id="PF00009">
    <property type="entry name" value="GTP_EFTU"/>
    <property type="match status" value="1"/>
</dbReference>
<dbReference type="FunFam" id="2.40.30.10:FF:000027">
    <property type="entry name" value="Sulfate adenylyltransferase subunit 1"/>
    <property type="match status" value="1"/>
</dbReference>
<sequence>MSHQSDLIADDIESYLQAHEQKDLLRFITCGSVDDGKSTLIGRLLHDSKMIYEDQLAAITRDSKKSGTTGDKVDLALLVDGLQSEREQGITIDVAYRFFSTDKRKFIIADTPGHEQYTRNMATGASTASLAVILIDARYGVQTQTRRHSFIADLLGIQHLVIAVNKMDLVDFSQARFDEIVAEYREFADKLQVRDIRFVPLSALDGDNVVNKSDKTPWYQVDGEPGQARQGPALLELLESVEVAFDQNLSDLRLPVQYVNRPNLDFRGYCGTLAAGILRPGQRIKALPSNKSATVERIVTFDGDLEQAYPGQAITVTLDEEIDISRGDWLVAANAEVPLSNSFTADIVWMHDTALETGKLYDIKLATRDLSGQVSAIDYQTDVNTLQTHAADSLGLNAIGRCRLELTTQVPVDDYRVSPGTGSFIVIDRLSNVTVGVGMVRGVAEGNGNAGGEQVDWQTFEADLNALVRKHFPHWEARDVRELFKS</sequence>
<keyword evidence="2 9" id="KW-0808">Transferase</keyword>
<reference evidence="11 12" key="1">
    <citation type="submission" date="2016-10" db="EMBL/GenBank/DDBJ databases">
        <authorList>
            <person name="de Groot N.N."/>
        </authorList>
    </citation>
    <scope>NUCLEOTIDE SEQUENCE [LARGE SCALE GENOMIC DNA]</scope>
    <source>
        <strain evidence="11 12">DSM 14789</strain>
    </source>
</reference>
<dbReference type="PROSITE" id="PS51722">
    <property type="entry name" value="G_TR_2"/>
    <property type="match status" value="1"/>
</dbReference>
<evidence type="ECO:0000256" key="1">
    <source>
        <dbReference type="ARBA" id="ARBA00005048"/>
    </source>
</evidence>
<dbReference type="EMBL" id="FNGI01000010">
    <property type="protein sequence ID" value="SDM00503.1"/>
    <property type="molecule type" value="Genomic_DNA"/>
</dbReference>
<keyword evidence="3 9" id="KW-0548">Nucleotidyltransferase</keyword>
<dbReference type="STRING" id="119000.SAMN05661010_03072"/>
<name>A0A1G9PPG1_9GAMM</name>
<dbReference type="NCBIfam" id="NF003478">
    <property type="entry name" value="PRK05124.1"/>
    <property type="match status" value="1"/>
</dbReference>
<comment type="subunit">
    <text evidence="8">Heterodimer composed of CysD, the smaller subunit, and CysNC.</text>
</comment>
<comment type="similarity">
    <text evidence="9">Belongs to the TRAFAC class translation factor GTPase superfamily. Classic translation factor GTPase family. CysN/NodQ subfamily.</text>
</comment>
<dbReference type="GO" id="GO:0070814">
    <property type="term" value="P:hydrogen sulfide biosynthetic process"/>
    <property type="evidence" value="ECO:0007669"/>
    <property type="project" value="UniProtKB-UniRule"/>
</dbReference>
<dbReference type="InterPro" id="IPR044138">
    <property type="entry name" value="CysN_II"/>
</dbReference>
<dbReference type="GO" id="GO:0005525">
    <property type="term" value="F:GTP binding"/>
    <property type="evidence" value="ECO:0007669"/>
    <property type="project" value="UniProtKB-UniRule"/>
</dbReference>
<dbReference type="GO" id="GO:0005524">
    <property type="term" value="F:ATP binding"/>
    <property type="evidence" value="ECO:0007669"/>
    <property type="project" value="UniProtKB-KW"/>
</dbReference>
<feature type="binding site" evidence="9">
    <location>
        <begin position="31"/>
        <end position="38"/>
    </location>
    <ligand>
        <name>GTP</name>
        <dbReference type="ChEBI" id="CHEBI:37565"/>
    </ligand>
</feature>
<evidence type="ECO:0000259" key="10">
    <source>
        <dbReference type="PROSITE" id="PS51722"/>
    </source>
</evidence>
<accession>A0A1G9PPG1</accession>
<evidence type="ECO:0000256" key="5">
    <source>
        <dbReference type="ARBA" id="ARBA00022840"/>
    </source>
</evidence>
<dbReference type="SUPFAM" id="SSF52540">
    <property type="entry name" value="P-loop containing nucleoside triphosphate hydrolases"/>
    <property type="match status" value="1"/>
</dbReference>
<dbReference type="GO" id="GO:0000103">
    <property type="term" value="P:sulfate assimilation"/>
    <property type="evidence" value="ECO:0007669"/>
    <property type="project" value="UniProtKB-UniRule"/>
</dbReference>
<dbReference type="Pfam" id="PF22594">
    <property type="entry name" value="GTP-eEF1A_C"/>
    <property type="match status" value="1"/>
</dbReference>
<evidence type="ECO:0000256" key="8">
    <source>
        <dbReference type="ARBA" id="ARBA00062688"/>
    </source>
</evidence>
<dbReference type="CDD" id="cd04095">
    <property type="entry name" value="CysN_NoDQ_III"/>
    <property type="match status" value="1"/>
</dbReference>
<organism evidence="11 12">
    <name type="scientific">Modicisalibacter muralis</name>
    <dbReference type="NCBI Taxonomy" id="119000"/>
    <lineage>
        <taxon>Bacteria</taxon>
        <taxon>Pseudomonadati</taxon>
        <taxon>Pseudomonadota</taxon>
        <taxon>Gammaproteobacteria</taxon>
        <taxon>Oceanospirillales</taxon>
        <taxon>Halomonadaceae</taxon>
        <taxon>Modicisalibacter</taxon>
    </lineage>
</organism>
<dbReference type="RefSeq" id="WP_089730155.1">
    <property type="nucleotide sequence ID" value="NZ_FNGI01000010.1"/>
</dbReference>
<evidence type="ECO:0000313" key="12">
    <source>
        <dbReference type="Proteomes" id="UP000198654"/>
    </source>
</evidence>
<dbReference type="Gene3D" id="2.40.30.10">
    <property type="entry name" value="Translation factors"/>
    <property type="match status" value="2"/>
</dbReference>
<dbReference type="InterPro" id="IPR005225">
    <property type="entry name" value="Small_GTP-bd"/>
</dbReference>
<gene>
    <name evidence="9" type="primary">cysN</name>
    <name evidence="11" type="ORF">SAMN05661010_03072</name>
</gene>
<dbReference type="OrthoDB" id="9804504at2"/>
<dbReference type="InterPro" id="IPR031157">
    <property type="entry name" value="G_TR_CS"/>
</dbReference>
<dbReference type="SUPFAM" id="SSF50447">
    <property type="entry name" value="Translation proteins"/>
    <property type="match status" value="1"/>
</dbReference>
<dbReference type="Gene3D" id="3.40.50.300">
    <property type="entry name" value="P-loop containing nucleotide triphosphate hydrolases"/>
    <property type="match status" value="1"/>
</dbReference>
<dbReference type="InterPro" id="IPR027417">
    <property type="entry name" value="P-loop_NTPase"/>
</dbReference>
<keyword evidence="12" id="KW-1185">Reference proteome</keyword>
<dbReference type="NCBIfam" id="TIGR00231">
    <property type="entry name" value="small_GTP"/>
    <property type="match status" value="1"/>
</dbReference>
<evidence type="ECO:0000256" key="7">
    <source>
        <dbReference type="ARBA" id="ARBA00055271"/>
    </source>
</evidence>
<keyword evidence="6 9" id="KW-0342">GTP-binding</keyword>
<dbReference type="HAMAP" id="MF_00062">
    <property type="entry name" value="Sulf_adenylyltr_sub1"/>
    <property type="match status" value="1"/>
</dbReference>
<evidence type="ECO:0000256" key="4">
    <source>
        <dbReference type="ARBA" id="ARBA00022741"/>
    </source>
</evidence>
<dbReference type="Proteomes" id="UP000198654">
    <property type="component" value="Unassembled WGS sequence"/>
</dbReference>
<dbReference type="UniPathway" id="UPA00140">
    <property type="reaction ID" value="UER00204"/>
</dbReference>
<keyword evidence="4 9" id="KW-0547">Nucleotide-binding</keyword>
<comment type="catalytic activity">
    <reaction evidence="9">
        <text>sulfate + ATP + H(+) = adenosine 5'-phosphosulfate + diphosphate</text>
        <dbReference type="Rhea" id="RHEA:18133"/>
        <dbReference type="ChEBI" id="CHEBI:15378"/>
        <dbReference type="ChEBI" id="CHEBI:16189"/>
        <dbReference type="ChEBI" id="CHEBI:30616"/>
        <dbReference type="ChEBI" id="CHEBI:33019"/>
        <dbReference type="ChEBI" id="CHEBI:58243"/>
        <dbReference type="EC" id="2.7.7.4"/>
    </reaction>
</comment>
<protein>
    <recommendedName>
        <fullName evidence="9">Sulfate adenylyltransferase subunit 1</fullName>
        <ecNumber evidence="9">2.7.7.4</ecNumber>
    </recommendedName>
    <alternativeName>
        <fullName evidence="9">ATP-sulfurylase large subunit</fullName>
    </alternativeName>
    <alternativeName>
        <fullName evidence="9">Sulfate adenylate transferase</fullName>
        <shortName evidence="9">SAT</shortName>
    </alternativeName>
</protein>
<dbReference type="FunFam" id="3.40.50.300:FF:000119">
    <property type="entry name" value="Sulfate adenylyltransferase subunit 1"/>
    <property type="match status" value="1"/>
</dbReference>
<dbReference type="EC" id="2.7.7.4" evidence="9"/>
<dbReference type="CDD" id="cd04166">
    <property type="entry name" value="CysN_ATPS"/>
    <property type="match status" value="1"/>
</dbReference>
<dbReference type="InterPro" id="IPR011779">
    <property type="entry name" value="SO4_adenylTrfase_lsu"/>
</dbReference>
<dbReference type="PRINTS" id="PR00315">
    <property type="entry name" value="ELONGATNFCT"/>
</dbReference>
<comment type="function">
    <text evidence="7 9">With CysD forms the ATP sulfurylase (ATPS) that catalyzes the adenylation of sulfate producing adenosine 5'-phosphosulfate (APS) and diphosphate, the first enzymatic step in sulfur assimilation pathway. APS synthesis involves the formation of a high-energy phosphoric-sulfuric acid anhydride bond driven by GTP hydrolysis by CysN coupled to ATP hydrolysis by CysD.</text>
</comment>
<feature type="binding site" evidence="9">
    <location>
        <begin position="110"/>
        <end position="114"/>
    </location>
    <ligand>
        <name>GTP</name>
        <dbReference type="ChEBI" id="CHEBI:37565"/>
    </ligand>
</feature>
<feature type="domain" description="Tr-type G" evidence="10">
    <location>
        <begin position="22"/>
        <end position="249"/>
    </location>
</feature>
<proteinExistence type="inferred from homology"/>
<dbReference type="PROSITE" id="PS00301">
    <property type="entry name" value="G_TR_1"/>
    <property type="match status" value="1"/>
</dbReference>
<dbReference type="PANTHER" id="PTHR23115">
    <property type="entry name" value="TRANSLATION FACTOR"/>
    <property type="match status" value="1"/>
</dbReference>
<dbReference type="InterPro" id="IPR000795">
    <property type="entry name" value="T_Tr_GTP-bd_dom"/>
</dbReference>